<dbReference type="Proteomes" id="UP001499978">
    <property type="component" value="Unassembled WGS sequence"/>
</dbReference>
<keyword evidence="1" id="KW-1133">Transmembrane helix</keyword>
<organism evidence="3 4">
    <name type="scientific">Pilimelia columellifera subsp. columellifera</name>
    <dbReference type="NCBI Taxonomy" id="706583"/>
    <lineage>
        <taxon>Bacteria</taxon>
        <taxon>Bacillati</taxon>
        <taxon>Actinomycetota</taxon>
        <taxon>Actinomycetes</taxon>
        <taxon>Micromonosporales</taxon>
        <taxon>Micromonosporaceae</taxon>
        <taxon>Pilimelia</taxon>
    </lineage>
</organism>
<protein>
    <submittedName>
        <fullName evidence="3">Zf-HC2 domain-containing protein</fullName>
    </submittedName>
</protein>
<feature type="transmembrane region" description="Helical" evidence="1">
    <location>
        <begin position="88"/>
        <end position="112"/>
    </location>
</feature>
<dbReference type="EMBL" id="BAAARY010000009">
    <property type="protein sequence ID" value="GAA2523435.1"/>
    <property type="molecule type" value="Genomic_DNA"/>
</dbReference>
<reference evidence="4" key="1">
    <citation type="journal article" date="2019" name="Int. J. Syst. Evol. Microbiol.">
        <title>The Global Catalogue of Microorganisms (GCM) 10K type strain sequencing project: providing services to taxonomists for standard genome sequencing and annotation.</title>
        <authorList>
            <consortium name="The Broad Institute Genomics Platform"/>
            <consortium name="The Broad Institute Genome Sequencing Center for Infectious Disease"/>
            <person name="Wu L."/>
            <person name="Ma J."/>
        </authorList>
    </citation>
    <scope>NUCLEOTIDE SEQUENCE [LARGE SCALE GENOMIC DNA]</scope>
    <source>
        <strain evidence="4">JCM 3367</strain>
    </source>
</reference>
<feature type="transmembrane region" description="Helical" evidence="1">
    <location>
        <begin position="124"/>
        <end position="140"/>
    </location>
</feature>
<sequence>MTCERIQIALSARLDGETTGDAHRLDGHLAGCAGCREWQSAAQRVTRLIRVQSVAVPDLTEPVLAAVAAEAPRSAASRAHLLLGWQTVLRLALAAAALGQIVVALPALLAGVNVTGDPHLNREMASFDVALAVGFALAAWRPQRVRAVLPVALVLAGLLAATSAMDIVQARALPWNEMGHLATVIQAGLLWALSRTVRGDAAVPATRAAPA</sequence>
<proteinExistence type="predicted"/>
<feature type="domain" description="Putative zinc-finger" evidence="2">
    <location>
        <begin position="3"/>
        <end position="36"/>
    </location>
</feature>
<accession>A0ABP6AU26</accession>
<gene>
    <name evidence="3" type="ORF">GCM10010201_22170</name>
</gene>
<comment type="caution">
    <text evidence="3">The sequence shown here is derived from an EMBL/GenBank/DDBJ whole genome shotgun (WGS) entry which is preliminary data.</text>
</comment>
<evidence type="ECO:0000256" key="1">
    <source>
        <dbReference type="SAM" id="Phobius"/>
    </source>
</evidence>
<feature type="transmembrane region" description="Helical" evidence="1">
    <location>
        <begin position="147"/>
        <end position="168"/>
    </location>
</feature>
<keyword evidence="4" id="KW-1185">Reference proteome</keyword>
<name>A0ABP6AU26_9ACTN</name>
<dbReference type="Pfam" id="PF13490">
    <property type="entry name" value="zf-HC2"/>
    <property type="match status" value="1"/>
</dbReference>
<evidence type="ECO:0000259" key="2">
    <source>
        <dbReference type="Pfam" id="PF13490"/>
    </source>
</evidence>
<dbReference type="RefSeq" id="WP_344171957.1">
    <property type="nucleotide sequence ID" value="NZ_BAAARY010000009.1"/>
</dbReference>
<keyword evidence="1" id="KW-0812">Transmembrane</keyword>
<keyword evidence="1" id="KW-0472">Membrane</keyword>
<dbReference type="InterPro" id="IPR027383">
    <property type="entry name" value="Znf_put"/>
</dbReference>
<evidence type="ECO:0000313" key="4">
    <source>
        <dbReference type="Proteomes" id="UP001499978"/>
    </source>
</evidence>
<evidence type="ECO:0000313" key="3">
    <source>
        <dbReference type="EMBL" id="GAA2523435.1"/>
    </source>
</evidence>